<name>A0A564G6G0_9HYPH</name>
<reference evidence="1" key="3">
    <citation type="submission" date="2021-08" db="EMBL/GenBank/DDBJ databases">
        <authorList>
            <person name="Tani A."/>
            <person name="Ola A."/>
            <person name="Ogura Y."/>
            <person name="Katsura K."/>
            <person name="Hayashi T."/>
        </authorList>
    </citation>
    <scope>NUCLEOTIDE SEQUENCE</scope>
    <source>
        <strain evidence="1">DSM 22415</strain>
    </source>
</reference>
<proteinExistence type="predicted"/>
<reference evidence="2 3" key="1">
    <citation type="submission" date="2019-06" db="EMBL/GenBank/DDBJ databases">
        <authorList>
            <person name="Rodrigo-Torres L."/>
            <person name="Arahal R. D."/>
            <person name="Lucena T."/>
        </authorList>
    </citation>
    <scope>NUCLEOTIDE SEQUENCE [LARGE SCALE GENOMIC DNA]</scope>
    <source>
        <strain evidence="2 3">SW08-7</strain>
    </source>
</reference>
<dbReference type="OrthoDB" id="8009558at2"/>
<evidence type="ECO:0000313" key="3">
    <source>
        <dbReference type="Proteomes" id="UP000401717"/>
    </source>
</evidence>
<dbReference type="EMBL" id="BPQI01000224">
    <property type="protein sequence ID" value="GJD59545.1"/>
    <property type="molecule type" value="Genomic_DNA"/>
</dbReference>
<protein>
    <submittedName>
        <fullName evidence="2">Uncharacterized protein</fullName>
    </submittedName>
</protein>
<evidence type="ECO:0000313" key="2">
    <source>
        <dbReference type="EMBL" id="VUF16143.1"/>
    </source>
</evidence>
<keyword evidence="4" id="KW-1185">Reference proteome</keyword>
<organism evidence="2 3">
    <name type="scientific">Methylobacterium dankookense</name>
    <dbReference type="NCBI Taxonomy" id="560405"/>
    <lineage>
        <taxon>Bacteria</taxon>
        <taxon>Pseudomonadati</taxon>
        <taxon>Pseudomonadota</taxon>
        <taxon>Alphaproteobacteria</taxon>
        <taxon>Hyphomicrobiales</taxon>
        <taxon>Methylobacteriaceae</taxon>
        <taxon>Methylobacterium</taxon>
    </lineage>
</organism>
<dbReference type="AlphaFoldDB" id="A0A564G6G0"/>
<accession>A0A564G6G0</accession>
<sequence length="95" mass="10881">MADRTRFGRKQRLPSTVQIKHDLVEMERADILLFELRKQSCTVKELDSIIDGLIAEHHISGDRAKMLINRFGREKAALASAGYDLESRKHDYGIV</sequence>
<gene>
    <name evidence="1" type="ORF">IFDJLNFL_5474</name>
    <name evidence="2" type="ORF">MTDSW087_05900</name>
</gene>
<dbReference type="EMBL" id="CABFVH010000106">
    <property type="protein sequence ID" value="VUF16143.1"/>
    <property type="molecule type" value="Genomic_DNA"/>
</dbReference>
<evidence type="ECO:0000313" key="1">
    <source>
        <dbReference type="EMBL" id="GJD59545.1"/>
    </source>
</evidence>
<reference evidence="1" key="2">
    <citation type="journal article" date="2021" name="Front. Microbiol.">
        <title>Comprehensive Comparative Genomics and Phenotyping of Methylobacterium Species.</title>
        <authorList>
            <person name="Alessa O."/>
            <person name="Ogura Y."/>
            <person name="Fujitani Y."/>
            <person name="Takami H."/>
            <person name="Hayashi T."/>
            <person name="Sahin N."/>
            <person name="Tani A."/>
        </authorList>
    </citation>
    <scope>NUCLEOTIDE SEQUENCE</scope>
    <source>
        <strain evidence="1">DSM 22415</strain>
    </source>
</reference>
<dbReference type="RefSeq" id="WP_144769371.1">
    <property type="nucleotide sequence ID" value="NZ_BPQI01000224.1"/>
</dbReference>
<dbReference type="Proteomes" id="UP001055303">
    <property type="component" value="Unassembled WGS sequence"/>
</dbReference>
<dbReference type="Proteomes" id="UP000401717">
    <property type="component" value="Unassembled WGS sequence"/>
</dbReference>
<evidence type="ECO:0000313" key="4">
    <source>
        <dbReference type="Proteomes" id="UP001055303"/>
    </source>
</evidence>